<dbReference type="CDD" id="cd20625">
    <property type="entry name" value="CYP164-like"/>
    <property type="match status" value="1"/>
</dbReference>
<dbReference type="AlphaFoldDB" id="A0A291RM59"/>
<evidence type="ECO:0000256" key="3">
    <source>
        <dbReference type="ARBA" id="ARBA00022617"/>
    </source>
</evidence>
<evidence type="ECO:0000256" key="2">
    <source>
        <dbReference type="ARBA" id="ARBA00010617"/>
    </source>
</evidence>
<dbReference type="InterPro" id="IPR017972">
    <property type="entry name" value="Cyt_P450_CS"/>
</dbReference>
<dbReference type="InterPro" id="IPR001128">
    <property type="entry name" value="Cyt_P450"/>
</dbReference>
<evidence type="ECO:0000256" key="8">
    <source>
        <dbReference type="RuleBase" id="RU000461"/>
    </source>
</evidence>
<comment type="similarity">
    <text evidence="2 8">Belongs to the cytochrome P450 family.</text>
</comment>
<sequence length="384" mass="41921">MELWGLFDPAIGADPYSHYRALRARGRSLHDVAGAHLFLGYSPCAAMFRSPAFGHGRSTPTEPARSFLFLNPPEHTRLRRLVSAAFTPQTVESLRSRIERIIDGLLDVAAAADEPDLVRDFARPLPVTVICELLGIPIEDRPKVPGWSRDLAVAFDPDLDSHQPPEILARRDRAHRSFTEYLLALRDRRMRDPTDDLISRLVAGDDGDCLAPDEFVATCELLLLAGHETTVNLIGNATVELTRHPDLYAALQGDPGLAAPVIEETLRMHPSVQFVPRIVLAPTVIDGHEIPANDLAIAVVAAANRDPDIFSDPDTFRLHRPGAHHLSFGVGPHFCLGAPLARLEGTIAVTKLAGRGRVEMVGSPIYSANNVLRGPATLPVRIGR</sequence>
<keyword evidence="4 8" id="KW-0479">Metal-binding</keyword>
<reference evidence="9 10" key="1">
    <citation type="submission" date="2017-10" db="EMBL/GenBank/DDBJ databases">
        <title>Comparative genomics between pathogenic Norcardia.</title>
        <authorList>
            <person name="Zeng L."/>
        </authorList>
    </citation>
    <scope>NUCLEOTIDE SEQUENCE [LARGE SCALE GENOMIC DNA]</scope>
    <source>
        <strain evidence="9 10">NC_YFY_NT001</strain>
    </source>
</reference>
<keyword evidence="5 8" id="KW-0560">Oxidoreductase</keyword>
<dbReference type="RefSeq" id="WP_098695273.1">
    <property type="nucleotide sequence ID" value="NZ_CP023778.1"/>
</dbReference>
<evidence type="ECO:0000313" key="9">
    <source>
        <dbReference type="EMBL" id="ATL68172.1"/>
    </source>
</evidence>
<evidence type="ECO:0000256" key="6">
    <source>
        <dbReference type="ARBA" id="ARBA00023004"/>
    </source>
</evidence>
<gene>
    <name evidence="9" type="ORF">CRH09_20280</name>
</gene>
<dbReference type="GO" id="GO:0005506">
    <property type="term" value="F:iron ion binding"/>
    <property type="evidence" value="ECO:0007669"/>
    <property type="project" value="InterPro"/>
</dbReference>
<dbReference type="InterPro" id="IPR036396">
    <property type="entry name" value="Cyt_P450_sf"/>
</dbReference>
<organism evidence="9 10">
    <name type="scientific">Nocardia terpenica</name>
    <dbReference type="NCBI Taxonomy" id="455432"/>
    <lineage>
        <taxon>Bacteria</taxon>
        <taxon>Bacillati</taxon>
        <taxon>Actinomycetota</taxon>
        <taxon>Actinomycetes</taxon>
        <taxon>Mycobacteriales</taxon>
        <taxon>Nocardiaceae</taxon>
        <taxon>Nocardia</taxon>
    </lineage>
</organism>
<evidence type="ECO:0000256" key="5">
    <source>
        <dbReference type="ARBA" id="ARBA00023002"/>
    </source>
</evidence>
<dbReference type="KEGG" id="ntp:CRH09_20280"/>
<evidence type="ECO:0000256" key="4">
    <source>
        <dbReference type="ARBA" id="ARBA00022723"/>
    </source>
</evidence>
<dbReference type="PROSITE" id="PS00086">
    <property type="entry name" value="CYTOCHROME_P450"/>
    <property type="match status" value="1"/>
</dbReference>
<name>A0A291RM59_9NOCA</name>
<dbReference type="InterPro" id="IPR002397">
    <property type="entry name" value="Cyt_P450_B"/>
</dbReference>
<keyword evidence="3 8" id="KW-0349">Heme</keyword>
<evidence type="ECO:0000313" key="10">
    <source>
        <dbReference type="Proteomes" id="UP000221961"/>
    </source>
</evidence>
<dbReference type="SUPFAM" id="SSF48264">
    <property type="entry name" value="Cytochrome P450"/>
    <property type="match status" value="1"/>
</dbReference>
<dbReference type="Proteomes" id="UP000221961">
    <property type="component" value="Chromosome"/>
</dbReference>
<keyword evidence="7 8" id="KW-0503">Monooxygenase</keyword>
<dbReference type="EMBL" id="CP023778">
    <property type="protein sequence ID" value="ATL68172.1"/>
    <property type="molecule type" value="Genomic_DNA"/>
</dbReference>
<dbReference type="GeneID" id="88359696"/>
<protein>
    <submittedName>
        <fullName evidence="9">Cytochrome P450</fullName>
    </submittedName>
</protein>
<dbReference type="GO" id="GO:0004497">
    <property type="term" value="F:monooxygenase activity"/>
    <property type="evidence" value="ECO:0007669"/>
    <property type="project" value="UniProtKB-KW"/>
</dbReference>
<evidence type="ECO:0000256" key="7">
    <source>
        <dbReference type="ARBA" id="ARBA00023033"/>
    </source>
</evidence>
<dbReference type="GO" id="GO:0020037">
    <property type="term" value="F:heme binding"/>
    <property type="evidence" value="ECO:0007669"/>
    <property type="project" value="InterPro"/>
</dbReference>
<dbReference type="FunFam" id="1.10.630.10:FF:000018">
    <property type="entry name" value="Cytochrome P450 monooxygenase"/>
    <property type="match status" value="1"/>
</dbReference>
<evidence type="ECO:0000256" key="1">
    <source>
        <dbReference type="ARBA" id="ARBA00001971"/>
    </source>
</evidence>
<keyword evidence="6 8" id="KW-0408">Iron</keyword>
<dbReference type="PANTHER" id="PTHR46696:SF1">
    <property type="entry name" value="CYTOCHROME P450 YJIB-RELATED"/>
    <property type="match status" value="1"/>
</dbReference>
<dbReference type="GO" id="GO:0016705">
    <property type="term" value="F:oxidoreductase activity, acting on paired donors, with incorporation or reduction of molecular oxygen"/>
    <property type="evidence" value="ECO:0007669"/>
    <property type="project" value="InterPro"/>
</dbReference>
<accession>A0A291RM59</accession>
<dbReference type="PRINTS" id="PR00385">
    <property type="entry name" value="P450"/>
</dbReference>
<dbReference type="Pfam" id="PF00067">
    <property type="entry name" value="p450"/>
    <property type="match status" value="2"/>
</dbReference>
<comment type="cofactor">
    <cofactor evidence="1">
        <name>heme</name>
        <dbReference type="ChEBI" id="CHEBI:30413"/>
    </cofactor>
</comment>
<dbReference type="Gene3D" id="1.10.630.10">
    <property type="entry name" value="Cytochrome P450"/>
    <property type="match status" value="1"/>
</dbReference>
<dbReference type="PRINTS" id="PR00359">
    <property type="entry name" value="BP450"/>
</dbReference>
<proteinExistence type="inferred from homology"/>
<dbReference type="PANTHER" id="PTHR46696">
    <property type="entry name" value="P450, PUTATIVE (EUROFUNG)-RELATED"/>
    <property type="match status" value="1"/>
</dbReference>